<dbReference type="KEGG" id="nai:NECAME_01776"/>
<accession>W2TP53</accession>
<feature type="binding site" evidence="9">
    <location>
        <position position="487"/>
    </location>
    <ligand>
        <name>Na(+)</name>
        <dbReference type="ChEBI" id="CHEBI:29101"/>
        <label>1</label>
    </ligand>
</feature>
<keyword evidence="9" id="KW-0479">Metal-binding</keyword>
<dbReference type="GO" id="GO:0089718">
    <property type="term" value="P:amino acid import across plasma membrane"/>
    <property type="evidence" value="ECO:0007669"/>
    <property type="project" value="TreeGrafter"/>
</dbReference>
<feature type="transmembrane region" description="Helical" evidence="11">
    <location>
        <begin position="136"/>
        <end position="154"/>
    </location>
</feature>
<feature type="transmembrane region" description="Helical" evidence="11">
    <location>
        <begin position="718"/>
        <end position="743"/>
    </location>
</feature>
<dbReference type="PROSITE" id="PS50267">
    <property type="entry name" value="NA_NEUROTRAN_SYMP_3"/>
    <property type="match status" value="1"/>
</dbReference>
<feature type="binding site" evidence="9">
    <location>
        <position position="619"/>
    </location>
    <ligand>
        <name>Na(+)</name>
        <dbReference type="ChEBI" id="CHEBI:29101"/>
        <label>1</label>
    </ligand>
</feature>
<evidence type="ECO:0000256" key="8">
    <source>
        <dbReference type="ARBA" id="ARBA00023180"/>
    </source>
</evidence>
<reference evidence="13" key="1">
    <citation type="journal article" date="2014" name="Nat. Genet.">
        <title>Genome of the human hookworm Necator americanus.</title>
        <authorList>
            <person name="Tang Y.T."/>
            <person name="Gao X."/>
            <person name="Rosa B.A."/>
            <person name="Abubucker S."/>
            <person name="Hallsworth-Pepin K."/>
            <person name="Martin J."/>
            <person name="Tyagi R."/>
            <person name="Heizer E."/>
            <person name="Zhang X."/>
            <person name="Bhonagiri-Palsikar V."/>
            <person name="Minx P."/>
            <person name="Warren W.C."/>
            <person name="Wang Q."/>
            <person name="Zhan B."/>
            <person name="Hotez P.J."/>
            <person name="Sternberg P.W."/>
            <person name="Dougall A."/>
            <person name="Gaze S.T."/>
            <person name="Mulvenna J."/>
            <person name="Sotillo J."/>
            <person name="Ranganathan S."/>
            <person name="Rabelo E.M."/>
            <person name="Wilson R.K."/>
            <person name="Felgner P.L."/>
            <person name="Bethony J."/>
            <person name="Hawdon J.M."/>
            <person name="Gasser R.B."/>
            <person name="Loukas A."/>
            <person name="Mitreva M."/>
        </authorList>
    </citation>
    <scope>NUCLEOTIDE SEQUENCE [LARGE SCALE GENOMIC DNA]</scope>
</reference>
<dbReference type="Proteomes" id="UP000053676">
    <property type="component" value="Unassembled WGS sequence"/>
</dbReference>
<evidence type="ECO:0000256" key="5">
    <source>
        <dbReference type="ARBA" id="ARBA00022847"/>
    </source>
</evidence>
<feature type="transmembrane region" description="Helical" evidence="11">
    <location>
        <begin position="675"/>
        <end position="697"/>
    </location>
</feature>
<evidence type="ECO:0000313" key="13">
    <source>
        <dbReference type="Proteomes" id="UP000053676"/>
    </source>
</evidence>
<feature type="transmembrane region" description="Helical" evidence="11">
    <location>
        <begin position="208"/>
        <end position="235"/>
    </location>
</feature>
<dbReference type="OrthoDB" id="6581954at2759"/>
<keyword evidence="4 10" id="KW-0812">Transmembrane</keyword>
<feature type="transmembrane region" description="Helical" evidence="11">
    <location>
        <begin position="763"/>
        <end position="786"/>
    </location>
</feature>
<protein>
    <recommendedName>
        <fullName evidence="10">Transporter</fullName>
    </recommendedName>
</protein>
<proteinExistence type="inferred from homology"/>
<evidence type="ECO:0000256" key="4">
    <source>
        <dbReference type="ARBA" id="ARBA00022692"/>
    </source>
</evidence>
<feature type="transmembrane region" description="Helical" evidence="11">
    <location>
        <begin position="416"/>
        <end position="438"/>
    </location>
</feature>
<dbReference type="AlphaFoldDB" id="W2TP53"/>
<dbReference type="PANTHER" id="PTHR11616">
    <property type="entry name" value="SODIUM/CHLORIDE DEPENDENT TRANSPORTER"/>
    <property type="match status" value="1"/>
</dbReference>
<comment type="subcellular location">
    <subcellularLocation>
        <location evidence="1">Membrane</location>
        <topology evidence="1">Multi-pass membrane protein</topology>
    </subcellularLocation>
</comment>
<dbReference type="InterPro" id="IPR000175">
    <property type="entry name" value="Na/ntran_symport"/>
</dbReference>
<dbReference type="OMA" id="ILVSICN"/>
<evidence type="ECO:0000256" key="7">
    <source>
        <dbReference type="ARBA" id="ARBA00023136"/>
    </source>
</evidence>
<evidence type="ECO:0000313" key="12">
    <source>
        <dbReference type="EMBL" id="ETN83469.1"/>
    </source>
</evidence>
<dbReference type="PROSITE" id="PS00754">
    <property type="entry name" value="NA_NEUROTRAN_SYMP_2"/>
    <property type="match status" value="1"/>
</dbReference>
<dbReference type="GO" id="GO:0046872">
    <property type="term" value="F:metal ion binding"/>
    <property type="evidence" value="ECO:0007669"/>
    <property type="project" value="UniProtKB-KW"/>
</dbReference>
<evidence type="ECO:0000256" key="11">
    <source>
        <dbReference type="SAM" id="Phobius"/>
    </source>
</evidence>
<feature type="transmembrane region" description="Helical" evidence="11">
    <location>
        <begin position="606"/>
        <end position="631"/>
    </location>
</feature>
<feature type="binding site" evidence="9">
    <location>
        <position position="615"/>
    </location>
    <ligand>
        <name>Na(+)</name>
        <dbReference type="ChEBI" id="CHEBI:29101"/>
        <label>1</label>
    </ligand>
</feature>
<dbReference type="PRINTS" id="PR00176">
    <property type="entry name" value="NANEUSMPORT"/>
</dbReference>
<feature type="binding site" evidence="9">
    <location>
        <position position="144"/>
    </location>
    <ligand>
        <name>Na(+)</name>
        <dbReference type="ChEBI" id="CHEBI:29101"/>
        <label>1</label>
    </ligand>
</feature>
<keyword evidence="8" id="KW-0325">Glycoprotein</keyword>
<dbReference type="PROSITE" id="PS00610">
    <property type="entry name" value="NA_NEUROTRAN_SYMP_1"/>
    <property type="match status" value="1"/>
</dbReference>
<dbReference type="PANTHER" id="PTHR11616:SF321">
    <property type="entry name" value="SODIUM-DEPENDENT NUTRIENT AMINO ACID TRANSPORTER 1-RELATED"/>
    <property type="match status" value="1"/>
</dbReference>
<gene>
    <name evidence="12" type="ORF">NECAME_01776</name>
</gene>
<feature type="transmembrane region" description="Helical" evidence="11">
    <location>
        <begin position="352"/>
        <end position="372"/>
    </location>
</feature>
<evidence type="ECO:0000256" key="3">
    <source>
        <dbReference type="ARBA" id="ARBA00022448"/>
    </source>
</evidence>
<evidence type="ECO:0000256" key="6">
    <source>
        <dbReference type="ARBA" id="ARBA00022989"/>
    </source>
</evidence>
<feature type="transmembrane region" description="Helical" evidence="11">
    <location>
        <begin position="643"/>
        <end position="663"/>
    </location>
</feature>
<keyword evidence="13" id="KW-1185">Reference proteome</keyword>
<keyword evidence="5 10" id="KW-0769">Symport</keyword>
<keyword evidence="7 11" id="KW-0472">Membrane</keyword>
<dbReference type="GO" id="GO:0015179">
    <property type="term" value="F:L-amino acid transmembrane transporter activity"/>
    <property type="evidence" value="ECO:0007669"/>
    <property type="project" value="TreeGrafter"/>
</dbReference>
<evidence type="ECO:0000256" key="2">
    <source>
        <dbReference type="ARBA" id="ARBA00006459"/>
    </source>
</evidence>
<feature type="binding site" evidence="9">
    <location>
        <position position="149"/>
    </location>
    <ligand>
        <name>Na(+)</name>
        <dbReference type="ChEBI" id="CHEBI:29101"/>
        <label>1</label>
    </ligand>
</feature>
<feature type="transmembrane region" description="Helical" evidence="11">
    <location>
        <begin position="166"/>
        <end position="187"/>
    </location>
</feature>
<feature type="binding site" evidence="9">
    <location>
        <position position="145"/>
    </location>
    <ligand>
        <name>Na(+)</name>
        <dbReference type="ChEBI" id="CHEBI:29101"/>
        <label>1</label>
    </ligand>
</feature>
<keyword evidence="3 10" id="KW-0813">Transport</keyword>
<keyword evidence="9" id="KW-0915">Sodium</keyword>
<feature type="transmembrane region" description="Helical" evidence="11">
    <location>
        <begin position="482"/>
        <end position="505"/>
    </location>
</feature>
<dbReference type="EMBL" id="KI658196">
    <property type="protein sequence ID" value="ETN83469.1"/>
    <property type="molecule type" value="Genomic_DNA"/>
</dbReference>
<dbReference type="InterPro" id="IPR037272">
    <property type="entry name" value="SNS_sf"/>
</dbReference>
<keyword evidence="6 11" id="KW-1133">Transmembrane helix</keyword>
<feature type="transmembrane region" description="Helical" evidence="11">
    <location>
        <begin position="295"/>
        <end position="314"/>
    </location>
</feature>
<evidence type="ECO:0000256" key="1">
    <source>
        <dbReference type="ARBA" id="ARBA00004141"/>
    </source>
</evidence>
<dbReference type="GO" id="GO:0005886">
    <property type="term" value="C:plasma membrane"/>
    <property type="evidence" value="ECO:0007669"/>
    <property type="project" value="TreeGrafter"/>
</dbReference>
<name>W2TP53_NECAM</name>
<comment type="similarity">
    <text evidence="2 10">Belongs to the sodium:neurotransmitter symporter (SNF) (TC 2.A.22) family.</text>
</comment>
<evidence type="ECO:0000256" key="9">
    <source>
        <dbReference type="PIRSR" id="PIRSR600175-1"/>
    </source>
</evidence>
<feature type="binding site" evidence="9">
    <location>
        <position position="408"/>
    </location>
    <ligand>
        <name>Na(+)</name>
        <dbReference type="ChEBI" id="CHEBI:29101"/>
        <label>1</label>
    </ligand>
</feature>
<dbReference type="GO" id="GO:0005283">
    <property type="term" value="F:amino acid:sodium symporter activity"/>
    <property type="evidence" value="ECO:0007669"/>
    <property type="project" value="TreeGrafter"/>
</dbReference>
<organism evidence="12 13">
    <name type="scientific">Necator americanus</name>
    <name type="common">Human hookworm</name>
    <dbReference type="NCBI Taxonomy" id="51031"/>
    <lineage>
        <taxon>Eukaryota</taxon>
        <taxon>Metazoa</taxon>
        <taxon>Ecdysozoa</taxon>
        <taxon>Nematoda</taxon>
        <taxon>Chromadorea</taxon>
        <taxon>Rhabditida</taxon>
        <taxon>Rhabditina</taxon>
        <taxon>Rhabditomorpha</taxon>
        <taxon>Strongyloidea</taxon>
        <taxon>Ancylostomatidae</taxon>
        <taxon>Bunostominae</taxon>
        <taxon>Necator</taxon>
    </lineage>
</organism>
<sequence length="842" mass="94932">MPFSGGDTHAHSLARSLTNTRLRVKLFATVINAVLELLRPVLSSAGAIMQRNYSTFTKNDMPAGPPDLLDIPGKRATFTSGSEEEIRLGSRVTFNDQSVNIEGVEFQLNETNNHTVTFHDDENAQKREQWDSKTQFYMGIISYAVGLGNVWRFPYLCQKNGGGAFLIPYVIMMILLGLPLFLIELGIGQRLRTGPMGVWNAIHPYLGGLGVSAAVVSYLVALYYNVIITWCLYYLKESFTLHLPWGVCPVGENGTINRECEMSSSTTMFFLESASTRHNWVCRSEMLFFCRFLRMLYNLSLLIFIFYLYFFTWFRSIGELDSFNPHITISLIVAWTLIYLCVMKGIKSSGKVMYATATFPYVVTTLFLIRSVTLDGAMKGLWHMINPDLHKLYSPTVWLEAATQIFYSMGLGFGGAYLTSTLPALISHSSLAISLILVELKNNQKLPESSMCEICILIHDLGLIAFGSYNPLKNDCKKDAKWLALCNVITSLYTAVVIFCVLGYMGHNTMNTCIEKDMVIMQSIFPDKFATIDDVRKMFTQKQYIELMEQKFAGEFSKMAEHSQMCNYATIISEVNFDEAAEGTGLAFVVFTEAILKFPFPPAWSILFFLMLLSLGLGSMFGTLEGVITSLNDSHLITVTKPVLTAVLCASACLIGLLFSTRAGQYWVALFDSFAGSYALMCVAFFEVIAVVYVYGYRRFSRDIEFMTGSNPGQYWLITWRFVAPIIMAVLFTCSVVQCFSKATTYYTYDKETAKQEETEYPIWAMFIALLMVLLAILPTFSVWFLRYFKIWKLEADIPAASKCLGTTQSTTYMLKSEQSFNRMTESNVSVAEMEPMPMTRS</sequence>
<dbReference type="SUPFAM" id="SSF161070">
    <property type="entry name" value="SNF-like"/>
    <property type="match status" value="2"/>
</dbReference>
<dbReference type="Pfam" id="PF00209">
    <property type="entry name" value="SNF"/>
    <property type="match status" value="2"/>
</dbReference>
<feature type="transmembrane region" description="Helical" evidence="11">
    <location>
        <begin position="326"/>
        <end position="346"/>
    </location>
</feature>
<evidence type="ECO:0000256" key="10">
    <source>
        <dbReference type="RuleBase" id="RU003732"/>
    </source>
</evidence>